<dbReference type="InterPro" id="IPR036960">
    <property type="entry name" value="T-box_sf"/>
</dbReference>
<dbReference type="PROSITE" id="PS01283">
    <property type="entry name" value="TBOX_1"/>
    <property type="match status" value="1"/>
</dbReference>
<evidence type="ECO:0000256" key="6">
    <source>
        <dbReference type="PROSITE-ProRule" id="PRU00201"/>
    </source>
</evidence>
<dbReference type="InterPro" id="IPR001699">
    <property type="entry name" value="TF_T-box"/>
</dbReference>
<dbReference type="GO" id="GO:0045893">
    <property type="term" value="P:positive regulation of DNA-templated transcription"/>
    <property type="evidence" value="ECO:0007669"/>
    <property type="project" value="InterPro"/>
</dbReference>
<organism evidence="9 10">
    <name type="scientific">Ditylenchus dipsaci</name>
    <dbReference type="NCBI Taxonomy" id="166011"/>
    <lineage>
        <taxon>Eukaryota</taxon>
        <taxon>Metazoa</taxon>
        <taxon>Ecdysozoa</taxon>
        <taxon>Nematoda</taxon>
        <taxon>Chromadorea</taxon>
        <taxon>Rhabditida</taxon>
        <taxon>Tylenchina</taxon>
        <taxon>Tylenchomorpha</taxon>
        <taxon>Sphaerularioidea</taxon>
        <taxon>Anguinidae</taxon>
        <taxon>Anguininae</taxon>
        <taxon>Ditylenchus</taxon>
    </lineage>
</organism>
<protein>
    <submittedName>
        <fullName evidence="10">T-box domain-containing protein</fullName>
    </submittedName>
</protein>
<feature type="region of interest" description="Disordered" evidence="7">
    <location>
        <begin position="539"/>
        <end position="598"/>
    </location>
</feature>
<dbReference type="Pfam" id="PF00907">
    <property type="entry name" value="T-box"/>
    <property type="match status" value="1"/>
</dbReference>
<keyword evidence="2" id="KW-0805">Transcription regulation</keyword>
<feature type="region of interest" description="Disordered" evidence="7">
    <location>
        <begin position="374"/>
        <end position="475"/>
    </location>
</feature>
<dbReference type="PANTHER" id="PTHR11267:SF181">
    <property type="entry name" value="OPTOMOTOR-BLIND PROTEIN"/>
    <property type="match status" value="1"/>
</dbReference>
<feature type="region of interest" description="Disordered" evidence="7">
    <location>
        <begin position="65"/>
        <end position="107"/>
    </location>
</feature>
<dbReference type="PANTHER" id="PTHR11267">
    <property type="entry name" value="T-BOX PROTEIN-RELATED"/>
    <property type="match status" value="1"/>
</dbReference>
<keyword evidence="9" id="KW-1185">Reference proteome</keyword>
<evidence type="ECO:0000256" key="7">
    <source>
        <dbReference type="SAM" id="MobiDB-lite"/>
    </source>
</evidence>
<feature type="domain" description="T-box" evidence="8">
    <location>
        <begin position="203"/>
        <end position="381"/>
    </location>
</feature>
<feature type="compositionally biased region" description="Low complexity" evidence="7">
    <location>
        <begin position="70"/>
        <end position="83"/>
    </location>
</feature>
<evidence type="ECO:0000256" key="3">
    <source>
        <dbReference type="ARBA" id="ARBA00023125"/>
    </source>
</evidence>
<dbReference type="PROSITE" id="PS01264">
    <property type="entry name" value="TBOX_2"/>
    <property type="match status" value="1"/>
</dbReference>
<feature type="region of interest" description="Disordered" evidence="7">
    <location>
        <begin position="489"/>
        <end position="522"/>
    </location>
</feature>
<reference evidence="10" key="1">
    <citation type="submission" date="2022-11" db="UniProtKB">
        <authorList>
            <consortium name="WormBaseParasite"/>
        </authorList>
    </citation>
    <scope>IDENTIFICATION</scope>
</reference>
<dbReference type="InterPro" id="IPR018186">
    <property type="entry name" value="TF_T-box_CS"/>
</dbReference>
<dbReference type="GO" id="GO:0000978">
    <property type="term" value="F:RNA polymerase II cis-regulatory region sequence-specific DNA binding"/>
    <property type="evidence" value="ECO:0007669"/>
    <property type="project" value="InterPro"/>
</dbReference>
<dbReference type="GO" id="GO:0005634">
    <property type="term" value="C:nucleus"/>
    <property type="evidence" value="ECO:0007669"/>
    <property type="project" value="UniProtKB-SubCell"/>
</dbReference>
<dbReference type="SMART" id="SM00425">
    <property type="entry name" value="TBOX"/>
    <property type="match status" value="1"/>
</dbReference>
<accession>A0A915EW82</accession>
<comment type="subcellular location">
    <subcellularLocation>
        <location evidence="1 6">Nucleus</location>
    </subcellularLocation>
</comment>
<dbReference type="GO" id="GO:0000981">
    <property type="term" value="F:DNA-binding transcription factor activity, RNA polymerase II-specific"/>
    <property type="evidence" value="ECO:0007669"/>
    <property type="project" value="TreeGrafter"/>
</dbReference>
<dbReference type="Gene3D" id="2.60.40.820">
    <property type="entry name" value="Transcription factor, T-box"/>
    <property type="match status" value="1"/>
</dbReference>
<comment type="caution">
    <text evidence="6">Lacks conserved residue(s) required for the propagation of feature annotation.</text>
</comment>
<dbReference type="FunFam" id="2.60.40.820:FF:000016">
    <property type="entry name" value="T-box transcription factor TBX2-A"/>
    <property type="match status" value="1"/>
</dbReference>
<feature type="compositionally biased region" description="Acidic residues" evidence="7">
    <location>
        <begin position="420"/>
        <end position="433"/>
    </location>
</feature>
<keyword evidence="5 6" id="KW-0539">Nucleus</keyword>
<dbReference type="PRINTS" id="PR00937">
    <property type="entry name" value="TBOX"/>
</dbReference>
<name>A0A915EW82_9BILA</name>
<dbReference type="SUPFAM" id="SSF49417">
    <property type="entry name" value="p53-like transcription factors"/>
    <property type="match status" value="1"/>
</dbReference>
<evidence type="ECO:0000259" key="8">
    <source>
        <dbReference type="PROSITE" id="PS50252"/>
    </source>
</evidence>
<evidence type="ECO:0000313" key="10">
    <source>
        <dbReference type="WBParaSite" id="jg9890"/>
    </source>
</evidence>
<feature type="compositionally biased region" description="Polar residues" evidence="7">
    <location>
        <begin position="403"/>
        <end position="414"/>
    </location>
</feature>
<sequence length="598" mass="66192">MSAYFFICETIIKYDGGLQEQVNQPQPDHLQFNFNTCTCFFVSADQKRYSTTPKFCSLRATSPKSNWAVESSPEPRASSSEHSISATLPKTSCSPPQPPVSHPPPTSQAFAAAMAAAQMAAFSSMMPSRQPNAEAMAAAMAAGMAAQQVPPPGFGQQNGGFGRMPGHPFGPFGGMPGSFNFPPFPAPLRLEDDGVVDDPQVELEDKDLWDMFSEYVNEMIITKSGRRIFPAFKVKIKGLDKNSKYYVMMDILPADEHRYKFHNSKWGLAGKADPEVHKPMHIHPESPNTGEHWMSKGASFHRVKVTNNMTNKNEFTVLNSMHKYQPRLHIVRCKDLATLKVSNFITFIFKETEFIAVTAYQNERVTQLKIDNNPFAKGFRDTGAGKREKKRHLCNPLRFRVSGQESRSGSSNGYNALMDYSEESGEDEEEDGDNGPPRHKRPKSQASSSGSNGTVGSPRTSTAGPMASNSTMKPGMPIASMARLHAPHLPATSQQDSRHHRPHPFEQHLLNNNGNHHPRPYSQYIPAFANQSLLMQQRMPPPAINSTPALNSPRNGEGKKSQSSSRSPPEKPELKPEEEKPKPRKSAGFDVNSLLKGK</sequence>
<keyword evidence="3 6" id="KW-0238">DNA-binding</keyword>
<evidence type="ECO:0000256" key="2">
    <source>
        <dbReference type="ARBA" id="ARBA00023015"/>
    </source>
</evidence>
<feature type="compositionally biased region" description="Polar residues" evidence="7">
    <location>
        <begin position="444"/>
        <end position="472"/>
    </location>
</feature>
<feature type="compositionally biased region" description="Basic and acidic residues" evidence="7">
    <location>
        <begin position="568"/>
        <end position="581"/>
    </location>
</feature>
<proteinExistence type="predicted"/>
<dbReference type="PROSITE" id="PS50252">
    <property type="entry name" value="TBOX_3"/>
    <property type="match status" value="1"/>
</dbReference>
<feature type="compositionally biased region" description="Pro residues" evidence="7">
    <location>
        <begin position="95"/>
        <end position="106"/>
    </location>
</feature>
<feature type="compositionally biased region" description="Polar residues" evidence="7">
    <location>
        <begin position="544"/>
        <end position="554"/>
    </location>
</feature>
<dbReference type="GO" id="GO:0000785">
    <property type="term" value="C:chromatin"/>
    <property type="evidence" value="ECO:0007669"/>
    <property type="project" value="TreeGrafter"/>
</dbReference>
<dbReference type="InterPro" id="IPR008967">
    <property type="entry name" value="p53-like_TF_DNA-bd_sf"/>
</dbReference>
<evidence type="ECO:0000256" key="5">
    <source>
        <dbReference type="ARBA" id="ARBA00023242"/>
    </source>
</evidence>
<evidence type="ECO:0000256" key="4">
    <source>
        <dbReference type="ARBA" id="ARBA00023163"/>
    </source>
</evidence>
<dbReference type="AlphaFoldDB" id="A0A915EW82"/>
<dbReference type="InterPro" id="IPR046360">
    <property type="entry name" value="T-box_DNA-bd"/>
</dbReference>
<keyword evidence="4" id="KW-0804">Transcription</keyword>
<dbReference type="Proteomes" id="UP000887574">
    <property type="component" value="Unplaced"/>
</dbReference>
<dbReference type="GO" id="GO:0001708">
    <property type="term" value="P:cell fate specification"/>
    <property type="evidence" value="ECO:0007669"/>
    <property type="project" value="TreeGrafter"/>
</dbReference>
<evidence type="ECO:0000313" key="9">
    <source>
        <dbReference type="Proteomes" id="UP000887574"/>
    </source>
</evidence>
<evidence type="ECO:0000256" key="1">
    <source>
        <dbReference type="ARBA" id="ARBA00004123"/>
    </source>
</evidence>
<dbReference type="WBParaSite" id="jg9890">
    <property type="protein sequence ID" value="jg9890"/>
    <property type="gene ID" value="jg9890"/>
</dbReference>